<evidence type="ECO:0000313" key="2">
    <source>
        <dbReference type="Proteomes" id="UP001497700"/>
    </source>
</evidence>
<gene>
    <name evidence="1" type="ORF">F4820DRAFT_439675</name>
</gene>
<sequence>MFSRIHGRKSQPPSGWPVSVIQYKYNDPEGMRRGLKKLFDNQFMLKNEHDKWIIHAPRRLTKAEQTEIEEAAHMHY</sequence>
<name>A0ACB9YJV2_9PEZI</name>
<accession>A0ACB9YJV2</accession>
<keyword evidence="2" id="KW-1185">Reference proteome</keyword>
<reference evidence="1 2" key="1">
    <citation type="journal article" date="2022" name="New Phytol.">
        <title>Ecological generalism drives hyperdiversity of secondary metabolite gene clusters in xylarialean endophytes.</title>
        <authorList>
            <person name="Franco M.E.E."/>
            <person name="Wisecaver J.H."/>
            <person name="Arnold A.E."/>
            <person name="Ju Y.M."/>
            <person name="Slot J.C."/>
            <person name="Ahrendt S."/>
            <person name="Moore L.P."/>
            <person name="Eastman K.E."/>
            <person name="Scott K."/>
            <person name="Konkel Z."/>
            <person name="Mondo S.J."/>
            <person name="Kuo A."/>
            <person name="Hayes R.D."/>
            <person name="Haridas S."/>
            <person name="Andreopoulos B."/>
            <person name="Riley R."/>
            <person name="LaButti K."/>
            <person name="Pangilinan J."/>
            <person name="Lipzen A."/>
            <person name="Amirebrahimi M."/>
            <person name="Yan J."/>
            <person name="Adam C."/>
            <person name="Keymanesh K."/>
            <person name="Ng V."/>
            <person name="Louie K."/>
            <person name="Northen T."/>
            <person name="Drula E."/>
            <person name="Henrissat B."/>
            <person name="Hsieh H.M."/>
            <person name="Youens-Clark K."/>
            <person name="Lutzoni F."/>
            <person name="Miadlikowska J."/>
            <person name="Eastwood D.C."/>
            <person name="Hamelin R.C."/>
            <person name="Grigoriev I.V."/>
            <person name="U'Ren J.M."/>
        </authorList>
    </citation>
    <scope>NUCLEOTIDE SEQUENCE [LARGE SCALE GENOMIC DNA]</scope>
    <source>
        <strain evidence="1 2">CBS 119005</strain>
    </source>
</reference>
<dbReference type="Proteomes" id="UP001497700">
    <property type="component" value="Unassembled WGS sequence"/>
</dbReference>
<evidence type="ECO:0000313" key="1">
    <source>
        <dbReference type="EMBL" id="KAI4859457.1"/>
    </source>
</evidence>
<protein>
    <submittedName>
        <fullName evidence="1">Uncharacterized protein</fullName>
    </submittedName>
</protein>
<proteinExistence type="predicted"/>
<organism evidence="1 2">
    <name type="scientific">Hypoxylon rubiginosum</name>
    <dbReference type="NCBI Taxonomy" id="110542"/>
    <lineage>
        <taxon>Eukaryota</taxon>
        <taxon>Fungi</taxon>
        <taxon>Dikarya</taxon>
        <taxon>Ascomycota</taxon>
        <taxon>Pezizomycotina</taxon>
        <taxon>Sordariomycetes</taxon>
        <taxon>Xylariomycetidae</taxon>
        <taxon>Xylariales</taxon>
        <taxon>Hypoxylaceae</taxon>
        <taxon>Hypoxylon</taxon>
    </lineage>
</organism>
<comment type="caution">
    <text evidence="1">The sequence shown here is derived from an EMBL/GenBank/DDBJ whole genome shotgun (WGS) entry which is preliminary data.</text>
</comment>
<dbReference type="EMBL" id="MU393632">
    <property type="protein sequence ID" value="KAI4859457.1"/>
    <property type="molecule type" value="Genomic_DNA"/>
</dbReference>